<dbReference type="InParanoid" id="A0A2R5G268"/>
<feature type="region of interest" description="Disordered" evidence="5">
    <location>
        <begin position="30"/>
        <end position="106"/>
    </location>
</feature>
<keyword evidence="8" id="KW-1185">Reference proteome</keyword>
<comment type="caution">
    <text evidence="7">The sequence shown here is derived from an EMBL/GenBank/DDBJ whole genome shotgun (WGS) entry which is preliminary data.</text>
</comment>
<keyword evidence="1" id="KW-0479">Metal-binding</keyword>
<dbReference type="Gene3D" id="3.30.40.10">
    <property type="entry name" value="Zinc/RING finger domain, C3HC4 (zinc finger)"/>
    <property type="match status" value="1"/>
</dbReference>
<dbReference type="PANTHER" id="PTHR23327">
    <property type="entry name" value="RING FINGER PROTEIN 127"/>
    <property type="match status" value="1"/>
</dbReference>
<dbReference type="InterPro" id="IPR013083">
    <property type="entry name" value="Znf_RING/FYVE/PHD"/>
</dbReference>
<evidence type="ECO:0000313" key="8">
    <source>
        <dbReference type="Proteomes" id="UP000241890"/>
    </source>
</evidence>
<dbReference type="AlphaFoldDB" id="A0A2R5G268"/>
<evidence type="ECO:0000256" key="4">
    <source>
        <dbReference type="PROSITE-ProRule" id="PRU00175"/>
    </source>
</evidence>
<keyword evidence="2 4" id="KW-0863">Zinc-finger</keyword>
<feature type="domain" description="RING-type" evidence="6">
    <location>
        <begin position="120"/>
        <end position="173"/>
    </location>
</feature>
<evidence type="ECO:0000313" key="7">
    <source>
        <dbReference type="EMBL" id="GBG25082.1"/>
    </source>
</evidence>
<sequence>MKMCNKSKATLAVSMALVDEILLDLNAEAGEGSRSTPTAALNAEEKEMTASCETSNVAATSASDAAAKSRLPRSPRRKRARTETSTSEATSASDDSDSPPASKPRLDFEQDADLRSSLSCPICLDLFHRPCTLRCGHSFCRGCLARHEAVQKDALLQRGMLQENVQIPCPTCREPTVSSASLCESITLKHMLQRCFPSHVAARETETNIETEHLRISLASSRDRLVRYRQSRARITQDLAALKATFLKMRKEHDAILLACTHELRHAQQIKAALDSARFA</sequence>
<dbReference type="GO" id="GO:0008270">
    <property type="term" value="F:zinc ion binding"/>
    <property type="evidence" value="ECO:0007669"/>
    <property type="project" value="UniProtKB-KW"/>
</dbReference>
<evidence type="ECO:0000256" key="2">
    <source>
        <dbReference type="ARBA" id="ARBA00022771"/>
    </source>
</evidence>
<feature type="compositionally biased region" description="Basic residues" evidence="5">
    <location>
        <begin position="70"/>
        <end position="80"/>
    </location>
</feature>
<reference evidence="7 8" key="1">
    <citation type="submission" date="2017-12" db="EMBL/GenBank/DDBJ databases">
        <title>Sequencing, de novo assembly and annotation of complete genome of a new Thraustochytrid species, strain FCC1311.</title>
        <authorList>
            <person name="Sedici K."/>
            <person name="Godart F."/>
            <person name="Aiese Cigliano R."/>
            <person name="Sanseverino W."/>
            <person name="Barakat M."/>
            <person name="Ortet P."/>
            <person name="Marechal E."/>
            <person name="Cagnac O."/>
            <person name="Amato A."/>
        </authorList>
    </citation>
    <scope>NUCLEOTIDE SEQUENCE [LARGE SCALE GENOMIC DNA]</scope>
</reference>
<dbReference type="PROSITE" id="PS50089">
    <property type="entry name" value="ZF_RING_2"/>
    <property type="match status" value="1"/>
</dbReference>
<dbReference type="Pfam" id="PF13445">
    <property type="entry name" value="zf-RING_UBOX"/>
    <property type="match status" value="1"/>
</dbReference>
<dbReference type="InterPro" id="IPR001841">
    <property type="entry name" value="Znf_RING"/>
</dbReference>
<feature type="compositionally biased region" description="Low complexity" evidence="5">
    <location>
        <begin position="83"/>
        <end position="93"/>
    </location>
</feature>
<dbReference type="InterPro" id="IPR017907">
    <property type="entry name" value="Znf_RING_CS"/>
</dbReference>
<evidence type="ECO:0000256" key="3">
    <source>
        <dbReference type="ARBA" id="ARBA00022833"/>
    </source>
</evidence>
<dbReference type="OrthoDB" id="70661at2759"/>
<dbReference type="Proteomes" id="UP000241890">
    <property type="component" value="Unassembled WGS sequence"/>
</dbReference>
<keyword evidence="3" id="KW-0862">Zinc</keyword>
<evidence type="ECO:0000256" key="5">
    <source>
        <dbReference type="SAM" id="MobiDB-lite"/>
    </source>
</evidence>
<organism evidence="7 8">
    <name type="scientific">Hondaea fermentalgiana</name>
    <dbReference type="NCBI Taxonomy" id="2315210"/>
    <lineage>
        <taxon>Eukaryota</taxon>
        <taxon>Sar</taxon>
        <taxon>Stramenopiles</taxon>
        <taxon>Bigyra</taxon>
        <taxon>Labyrinthulomycetes</taxon>
        <taxon>Thraustochytrida</taxon>
        <taxon>Thraustochytriidae</taxon>
        <taxon>Hondaea</taxon>
    </lineage>
</organism>
<evidence type="ECO:0000256" key="1">
    <source>
        <dbReference type="ARBA" id="ARBA00022723"/>
    </source>
</evidence>
<dbReference type="InterPro" id="IPR027370">
    <property type="entry name" value="Znf-RING_euk"/>
</dbReference>
<proteinExistence type="predicted"/>
<dbReference type="EMBL" id="BEYU01000011">
    <property type="protein sequence ID" value="GBG25082.1"/>
    <property type="molecule type" value="Genomic_DNA"/>
</dbReference>
<dbReference type="SMART" id="SM00184">
    <property type="entry name" value="RING"/>
    <property type="match status" value="1"/>
</dbReference>
<dbReference type="SUPFAM" id="SSF57850">
    <property type="entry name" value="RING/U-box"/>
    <property type="match status" value="1"/>
</dbReference>
<accession>A0A2R5G268</accession>
<protein>
    <submittedName>
        <fullName evidence="7">E3 ubiquitin-protein ligase TRIM4</fullName>
    </submittedName>
</protein>
<gene>
    <name evidence="7" type="ORF">FCC1311_012992</name>
</gene>
<name>A0A2R5G268_9STRA</name>
<feature type="compositionally biased region" description="Low complexity" evidence="5">
    <location>
        <begin position="55"/>
        <end position="69"/>
    </location>
</feature>
<dbReference type="PROSITE" id="PS00518">
    <property type="entry name" value="ZF_RING_1"/>
    <property type="match status" value="1"/>
</dbReference>
<evidence type="ECO:0000259" key="6">
    <source>
        <dbReference type="PROSITE" id="PS50089"/>
    </source>
</evidence>